<evidence type="ECO:0000313" key="2">
    <source>
        <dbReference type="EMBL" id="QLM04853.1"/>
    </source>
</evidence>
<name>A0A8E4N570_HPV04</name>
<feature type="compositionally biased region" description="Acidic residues" evidence="1">
    <location>
        <begin position="79"/>
        <end position="88"/>
    </location>
</feature>
<gene>
    <name evidence="2" type="primary">E1^E4</name>
</gene>
<reference evidence="2" key="1">
    <citation type="submission" date="2019-10" db="EMBL/GenBank/DDBJ databases">
        <title>Human CD28 is essential for T-cell immunity to skin-tropic alpha- and gamma-papillomaviruses.</title>
        <authorList>
            <person name="Beziat V."/>
        </authorList>
    </citation>
    <scope>NUCLEOTIDE SEQUENCE</scope>
    <source>
        <strain evidence="2">P2</strain>
    </source>
</reference>
<sequence>MADKALHTPPPSTLRNNSYPGPPPATPKLPSRRALLEGGNRGNPTRPPPRPLKPREYDYDEDDEKENQGPGQEKPPAKEEEEEEEEEERPNWDLHHLLQKWGADIDKLKDKVCRDLDSYKQKLGIRL</sequence>
<dbReference type="EMBL" id="MN605989">
    <property type="protein sequence ID" value="QLM04853.1"/>
    <property type="molecule type" value="Genomic_DNA"/>
</dbReference>
<organism evidence="2">
    <name type="scientific">Human papillomavirus 4</name>
    <dbReference type="NCBI Taxonomy" id="10617"/>
    <lineage>
        <taxon>Viruses</taxon>
        <taxon>Monodnaviria</taxon>
        <taxon>Shotokuvirae</taxon>
        <taxon>Cossaviricota</taxon>
        <taxon>Papovaviricetes</taxon>
        <taxon>Zurhausenvirales</taxon>
        <taxon>Papillomaviridae</taxon>
        <taxon>Firstpapillomavirinae</taxon>
        <taxon>Gammapapillomavirus</taxon>
        <taxon>Gammapapillomavirus 1</taxon>
    </lineage>
</organism>
<protein>
    <submittedName>
        <fullName evidence="2">Early protein E1^E4</fullName>
    </submittedName>
</protein>
<accession>A0A8E4N570</accession>
<proteinExistence type="predicted"/>
<organismHost>
    <name type="scientific">Homo sapiens</name>
    <name type="common">Human</name>
    <dbReference type="NCBI Taxonomy" id="9606"/>
</organismHost>
<dbReference type="SMR" id="A0A8E4N570"/>
<feature type="region of interest" description="Disordered" evidence="1">
    <location>
        <begin position="1"/>
        <end position="94"/>
    </location>
</feature>
<evidence type="ECO:0000256" key="1">
    <source>
        <dbReference type="SAM" id="MobiDB-lite"/>
    </source>
</evidence>